<dbReference type="SUPFAM" id="SSF53686">
    <property type="entry name" value="Tryptophan synthase beta subunit-like PLP-dependent enzymes"/>
    <property type="match status" value="1"/>
</dbReference>
<dbReference type="PANTHER" id="PTHR10314">
    <property type="entry name" value="CYSTATHIONINE BETA-SYNTHASE"/>
    <property type="match status" value="1"/>
</dbReference>
<dbReference type="EMBL" id="JQ085825">
    <property type="protein sequence ID" value="AFD03424.1"/>
    <property type="molecule type" value="Genomic_DNA"/>
</dbReference>
<dbReference type="CDD" id="cd01561">
    <property type="entry name" value="CBS_like"/>
    <property type="match status" value="1"/>
</dbReference>
<name>H9BXA2_9ARCH</name>
<dbReference type="InterPro" id="IPR036052">
    <property type="entry name" value="TrpB-like_PALP_sf"/>
</dbReference>
<proteinExistence type="predicted"/>
<evidence type="ECO:0000259" key="1">
    <source>
        <dbReference type="Pfam" id="PF00291"/>
    </source>
</evidence>
<evidence type="ECO:0000313" key="2">
    <source>
        <dbReference type="EMBL" id="AFD03424.1"/>
    </source>
</evidence>
<dbReference type="InterPro" id="IPR050214">
    <property type="entry name" value="Cys_Synth/Cystath_Beta-Synth"/>
</dbReference>
<protein>
    <submittedName>
        <fullName evidence="2">Cysteine synthase</fullName>
    </submittedName>
</protein>
<accession>H9BXA2</accession>
<dbReference type="InterPro" id="IPR001926">
    <property type="entry name" value="TrpB-like_PALP"/>
</dbReference>
<reference evidence="2" key="1">
    <citation type="submission" date="2011-11" db="EMBL/GenBank/DDBJ databases">
        <title>Construction and analysis of a metagenome of deep-sea sediment.</title>
        <authorList>
            <person name="Huo Y.-Y."/>
            <person name="Cheng H."/>
            <person name="Wu M."/>
        </authorList>
    </citation>
    <scope>NUCLEOTIDE SEQUENCE</scope>
</reference>
<dbReference type="Gene3D" id="3.40.50.1100">
    <property type="match status" value="2"/>
</dbReference>
<organism evidence="2">
    <name type="scientific">uncultured archaeon W5-61a</name>
    <dbReference type="NCBI Taxonomy" id="1131008"/>
    <lineage>
        <taxon>Archaea</taxon>
        <taxon>environmental samples</taxon>
    </lineage>
</organism>
<feature type="domain" description="Tryptophan synthase beta chain-like PALP" evidence="1">
    <location>
        <begin position="19"/>
        <end position="301"/>
    </location>
</feature>
<sequence length="340" mass="37236">MDVPAASLQENVEPTSIKQVGNTPLVHLTHFRFGDEKDVLAKLEWFNPAGSLKARPASSMILAGENRGVLKKGMTIMEPTSGNTGIAITKFARELGYKVELAVPERISSETKETLLSGGAKLLVTEDDLCPRVGPGTDQSIALAGALILNHPDQYYMPNQYENEANFLSHYRGTGPEIWEQTHGKVKTFITGIGTGGTITGVGTYLKENNSSIRVIAVQPQKNHHIQGLRNLDESEMPEILKRRYNVIDETITVSDDESFHMVNELANNENLFPGPSSGAVMAGLQKVVGSLDHGPIVVIFGDDASKYKSVYREFGVFTAEAYEKLRVNSRFNASRKTNS</sequence>
<dbReference type="AlphaFoldDB" id="H9BXA2"/>
<dbReference type="Pfam" id="PF00291">
    <property type="entry name" value="PALP"/>
    <property type="match status" value="1"/>
</dbReference>